<dbReference type="InterPro" id="IPR036065">
    <property type="entry name" value="BolA-like_sf"/>
</dbReference>
<dbReference type="PANTHER" id="PTHR46230:SF7">
    <property type="entry name" value="BOLA-LIKE PROTEIN 1"/>
    <property type="match status" value="1"/>
</dbReference>
<feature type="region of interest" description="Disordered" evidence="2">
    <location>
        <begin position="50"/>
        <end position="72"/>
    </location>
</feature>
<dbReference type="AlphaFoldDB" id="A0A8H4IXC8"/>
<accession>A0A8H4IXC8</accession>
<proteinExistence type="inferred from homology"/>
<keyword evidence="4" id="KW-1185">Reference proteome</keyword>
<dbReference type="Gene3D" id="3.10.20.90">
    <property type="entry name" value="Phosphatidylinositol 3-kinase Catalytic Subunit, Chain A, domain 1"/>
    <property type="match status" value="1"/>
</dbReference>
<evidence type="ECO:0000256" key="2">
    <source>
        <dbReference type="SAM" id="MobiDB-lite"/>
    </source>
</evidence>
<sequence>MQGVTSRETHFRVNIVSEAFCGKMQPARHRMIYSLMKDEMAREGGIHALQLRTRTPEEEQKAMAPAVTCRSE</sequence>
<dbReference type="GO" id="GO:0005759">
    <property type="term" value="C:mitochondrial matrix"/>
    <property type="evidence" value="ECO:0007669"/>
    <property type="project" value="TreeGrafter"/>
</dbReference>
<dbReference type="EMBL" id="WWBZ02000022">
    <property type="protein sequence ID" value="KAF4308044.1"/>
    <property type="molecule type" value="Genomic_DNA"/>
</dbReference>
<organism evidence="3 4">
    <name type="scientific">Botryosphaeria dothidea</name>
    <dbReference type="NCBI Taxonomy" id="55169"/>
    <lineage>
        <taxon>Eukaryota</taxon>
        <taxon>Fungi</taxon>
        <taxon>Dikarya</taxon>
        <taxon>Ascomycota</taxon>
        <taxon>Pezizomycotina</taxon>
        <taxon>Dothideomycetes</taxon>
        <taxon>Dothideomycetes incertae sedis</taxon>
        <taxon>Botryosphaeriales</taxon>
        <taxon>Botryosphaeriaceae</taxon>
        <taxon>Botryosphaeria</taxon>
    </lineage>
</organism>
<reference evidence="3" key="1">
    <citation type="submission" date="2020-04" db="EMBL/GenBank/DDBJ databases">
        <title>Genome Assembly and Annotation of Botryosphaeria dothidea sdau 11-99, a Latent Pathogen of Apple Fruit Ring Rot in China.</title>
        <authorList>
            <person name="Yu C."/>
            <person name="Diao Y."/>
            <person name="Lu Q."/>
            <person name="Zhao J."/>
            <person name="Cui S."/>
            <person name="Peng C."/>
            <person name="He B."/>
            <person name="Liu H."/>
        </authorList>
    </citation>
    <scope>NUCLEOTIDE SEQUENCE [LARGE SCALE GENOMIC DNA]</scope>
    <source>
        <strain evidence="3">Sdau11-99</strain>
    </source>
</reference>
<comment type="similarity">
    <text evidence="1">Belongs to the BolA/IbaG family.</text>
</comment>
<dbReference type="SUPFAM" id="SSF82657">
    <property type="entry name" value="BolA-like"/>
    <property type="match status" value="1"/>
</dbReference>
<evidence type="ECO:0000256" key="1">
    <source>
        <dbReference type="RuleBase" id="RU003860"/>
    </source>
</evidence>
<protein>
    <recommendedName>
        <fullName evidence="5">Bola-like protein</fullName>
    </recommendedName>
</protein>
<dbReference type="PANTHER" id="PTHR46230">
    <property type="match status" value="1"/>
</dbReference>
<gene>
    <name evidence="3" type="ORF">GTA08_BOTSDO04626</name>
</gene>
<comment type="caution">
    <text evidence="3">The sequence shown here is derived from an EMBL/GenBank/DDBJ whole genome shotgun (WGS) entry which is preliminary data.</text>
</comment>
<dbReference type="InterPro" id="IPR002634">
    <property type="entry name" value="BolA"/>
</dbReference>
<dbReference type="OrthoDB" id="411584at2759"/>
<dbReference type="GO" id="GO:0044572">
    <property type="term" value="P:[4Fe-4S] cluster assembly"/>
    <property type="evidence" value="ECO:0007669"/>
    <property type="project" value="TreeGrafter"/>
</dbReference>
<name>A0A8H4IXC8_9PEZI</name>
<evidence type="ECO:0000313" key="3">
    <source>
        <dbReference type="EMBL" id="KAF4308044.1"/>
    </source>
</evidence>
<dbReference type="Proteomes" id="UP000572817">
    <property type="component" value="Unassembled WGS sequence"/>
</dbReference>
<evidence type="ECO:0000313" key="4">
    <source>
        <dbReference type="Proteomes" id="UP000572817"/>
    </source>
</evidence>
<evidence type="ECO:0008006" key="5">
    <source>
        <dbReference type="Google" id="ProtNLM"/>
    </source>
</evidence>
<dbReference type="Pfam" id="PF01722">
    <property type="entry name" value="BolA"/>
    <property type="match status" value="1"/>
</dbReference>